<dbReference type="Pfam" id="PF04326">
    <property type="entry name" value="SLFN_AlbA_2"/>
    <property type="match status" value="1"/>
</dbReference>
<protein>
    <submittedName>
        <fullName evidence="3">RNA-binding domain-containing protein</fullName>
    </submittedName>
</protein>
<feature type="region of interest" description="Disordered" evidence="1">
    <location>
        <begin position="1"/>
        <end position="24"/>
    </location>
</feature>
<dbReference type="InterPro" id="IPR007421">
    <property type="entry name" value="Schlafen_AlbA_2_dom"/>
</dbReference>
<name>A0ABZ2QUL9_9ACTN</name>
<sequence length="441" mass="48329">MPDGSARTTHSRIGRHPDDLDEDDLQRAVDSQIPEGVDLDWKKDFYKGTDAGKKELAKDVSAMANTVGGLVVVGVDDGSKDHAHELSPLEPAQGRGEEWIRSVLANWIQPVVPHIGVRSLRSAKHDGRIYWLITVPRSTQAPHAVAAPGNDYNFRVHVRNGTTTRSLAESEIAQRYRDRFQAASDDIDRLNYVAEAGLRYLVNDVNTPLPNGGTRATDLYPLWASLTAIPTIRGNYSVTTLNERNAAFERFHKLAGAALTDKMQPRHPVLAGRRQVRFEGAPIGQLHQDGSFYGAMPLDYKEAQRGRDGANALSQIGLELHLVTLVQAASAWAVESGATGEILLATALHRFDDKDVRLNNSEDPGLWGSAVALPSTPVRTTADLVAVATNMREAITMAYTLASDLLADMGAHEPGILTPEGDLRVERLNSGWRHRLTGWKR</sequence>
<dbReference type="Gene3D" id="3.30.950.30">
    <property type="entry name" value="Schlafen, AAA domain"/>
    <property type="match status" value="1"/>
</dbReference>
<reference evidence="3 4" key="1">
    <citation type="submission" date="2024-03" db="EMBL/GenBank/DDBJ databases">
        <title>The complete genome of Streptomyces sirii sp.nov.</title>
        <authorList>
            <person name="Zakalyukina Y.V."/>
            <person name="Belik A.R."/>
            <person name="Biryukov M.V."/>
            <person name="Baturina O.A."/>
            <person name="Kabilov M.R."/>
        </authorList>
    </citation>
    <scope>NUCLEOTIDE SEQUENCE [LARGE SCALE GENOMIC DNA]</scope>
    <source>
        <strain evidence="3 4">BP-8</strain>
    </source>
</reference>
<evidence type="ECO:0000313" key="3">
    <source>
        <dbReference type="EMBL" id="WXK80090.1"/>
    </source>
</evidence>
<dbReference type="Proteomes" id="UP001626628">
    <property type="component" value="Chromosome"/>
</dbReference>
<dbReference type="EMBL" id="CP147982">
    <property type="protein sequence ID" value="WXK80090.1"/>
    <property type="molecule type" value="Genomic_DNA"/>
</dbReference>
<gene>
    <name evidence="3" type="ORF">WAB15_31090</name>
</gene>
<evidence type="ECO:0000256" key="1">
    <source>
        <dbReference type="SAM" id="MobiDB-lite"/>
    </source>
</evidence>
<keyword evidence="4" id="KW-1185">Reference proteome</keyword>
<feature type="domain" description="Schlafen AlbA-2" evidence="2">
    <location>
        <begin position="35"/>
        <end position="166"/>
    </location>
</feature>
<evidence type="ECO:0000259" key="2">
    <source>
        <dbReference type="Pfam" id="PF04326"/>
    </source>
</evidence>
<dbReference type="PANTHER" id="PTHR30595:SF6">
    <property type="entry name" value="SCHLAFEN ALBA-2 DOMAIN-CONTAINING PROTEIN"/>
    <property type="match status" value="1"/>
</dbReference>
<evidence type="ECO:0000313" key="4">
    <source>
        <dbReference type="Proteomes" id="UP001626628"/>
    </source>
</evidence>
<accession>A0ABZ2QUL9</accession>
<organism evidence="3 4">
    <name type="scientific">Streptomyces sirii</name>
    <dbReference type="NCBI Taxonomy" id="3127701"/>
    <lineage>
        <taxon>Bacteria</taxon>
        <taxon>Bacillati</taxon>
        <taxon>Actinomycetota</taxon>
        <taxon>Actinomycetes</taxon>
        <taxon>Kitasatosporales</taxon>
        <taxon>Streptomycetaceae</taxon>
        <taxon>Streptomyces</taxon>
    </lineage>
</organism>
<dbReference type="PANTHER" id="PTHR30595">
    <property type="entry name" value="GLPR-RELATED TRANSCRIPTIONAL REPRESSOR"/>
    <property type="match status" value="1"/>
</dbReference>
<dbReference type="RefSeq" id="WP_407288249.1">
    <property type="nucleotide sequence ID" value="NZ_CP147982.1"/>
</dbReference>
<proteinExistence type="predicted"/>
<dbReference type="InterPro" id="IPR038461">
    <property type="entry name" value="Schlafen_AlbA_2_dom_sf"/>
</dbReference>